<evidence type="ECO:0000313" key="2">
    <source>
        <dbReference type="Proteomes" id="UP000800035"/>
    </source>
</evidence>
<dbReference type="OrthoDB" id="5296720at2759"/>
<protein>
    <recommendedName>
        <fullName evidence="3">F-box domain-containing protein</fullName>
    </recommendedName>
</protein>
<dbReference type="Proteomes" id="UP000800035">
    <property type="component" value="Unassembled WGS sequence"/>
</dbReference>
<sequence length="465" mass="53561">MTLSVLPNELLIQIATHLDTPPPSMAKFDHEPSTGLTHSSTTPLKHFSLVSWRFRKIVLPLLFRYTRIPLDKNPQWVPIDARILDHMQGQLSSLSTHELQVYQRMRSKFKSSSVFAYDEAFDDLLINLCRIEEGDEFLKEVPHILWFPHLPRQMLADFSRFVRQYELKVHVKSVVLCTDKEYELRHVSSADAHLAKAVAEIWSQIFLHLEPRRVVVAAPPTTMAGLLDVQMMSADTWAFDMKMHYIELIQPDPVQFSRPIEHASDSWRPWDTTLIHRRPWTHLAYNEGSSVSAYSTYEYHLKQSPKMLYLVLQRLAKDVQDCCNIRSFSFIGVFPFSTNISAIIKALQNIRTLDTVSFQLAPGPENGLMEDKKRMGRAQPSDLWLEWNGCYKDLAAFLGTYEWKDGAMFVSKDCRGEGAVQWDVEEYVEALQKRGLGWRGEEEGAWVRDHGLDKDMVPAVSPPTI</sequence>
<gene>
    <name evidence="1" type="ORF">CC80DRAFT_431078</name>
</gene>
<dbReference type="EMBL" id="ML977051">
    <property type="protein sequence ID" value="KAF1948674.1"/>
    <property type="molecule type" value="Genomic_DNA"/>
</dbReference>
<organism evidence="1 2">
    <name type="scientific">Byssothecium circinans</name>
    <dbReference type="NCBI Taxonomy" id="147558"/>
    <lineage>
        <taxon>Eukaryota</taxon>
        <taxon>Fungi</taxon>
        <taxon>Dikarya</taxon>
        <taxon>Ascomycota</taxon>
        <taxon>Pezizomycotina</taxon>
        <taxon>Dothideomycetes</taxon>
        <taxon>Pleosporomycetidae</taxon>
        <taxon>Pleosporales</taxon>
        <taxon>Massarineae</taxon>
        <taxon>Massarinaceae</taxon>
        <taxon>Byssothecium</taxon>
    </lineage>
</organism>
<evidence type="ECO:0008006" key="3">
    <source>
        <dbReference type="Google" id="ProtNLM"/>
    </source>
</evidence>
<evidence type="ECO:0000313" key="1">
    <source>
        <dbReference type="EMBL" id="KAF1948674.1"/>
    </source>
</evidence>
<name>A0A6A5T936_9PLEO</name>
<reference evidence="1" key="1">
    <citation type="journal article" date="2020" name="Stud. Mycol.">
        <title>101 Dothideomycetes genomes: a test case for predicting lifestyles and emergence of pathogens.</title>
        <authorList>
            <person name="Haridas S."/>
            <person name="Albert R."/>
            <person name="Binder M."/>
            <person name="Bloem J."/>
            <person name="Labutti K."/>
            <person name="Salamov A."/>
            <person name="Andreopoulos B."/>
            <person name="Baker S."/>
            <person name="Barry K."/>
            <person name="Bills G."/>
            <person name="Bluhm B."/>
            <person name="Cannon C."/>
            <person name="Castanera R."/>
            <person name="Culley D."/>
            <person name="Daum C."/>
            <person name="Ezra D."/>
            <person name="Gonzalez J."/>
            <person name="Henrissat B."/>
            <person name="Kuo A."/>
            <person name="Liang C."/>
            <person name="Lipzen A."/>
            <person name="Lutzoni F."/>
            <person name="Magnuson J."/>
            <person name="Mondo S."/>
            <person name="Nolan M."/>
            <person name="Ohm R."/>
            <person name="Pangilinan J."/>
            <person name="Park H.-J."/>
            <person name="Ramirez L."/>
            <person name="Alfaro M."/>
            <person name="Sun H."/>
            <person name="Tritt A."/>
            <person name="Yoshinaga Y."/>
            <person name="Zwiers L.-H."/>
            <person name="Turgeon B."/>
            <person name="Goodwin S."/>
            <person name="Spatafora J."/>
            <person name="Crous P."/>
            <person name="Grigoriev I."/>
        </authorList>
    </citation>
    <scope>NUCLEOTIDE SEQUENCE</scope>
    <source>
        <strain evidence="1">CBS 675.92</strain>
    </source>
</reference>
<keyword evidence="2" id="KW-1185">Reference proteome</keyword>
<proteinExistence type="predicted"/>
<accession>A0A6A5T936</accession>
<dbReference type="AlphaFoldDB" id="A0A6A5T936"/>